<gene>
    <name evidence="1" type="ORF">HH304_14810</name>
</gene>
<dbReference type="RefSeq" id="WP_169683018.1">
    <property type="nucleotide sequence ID" value="NZ_JABBNU010000009.1"/>
</dbReference>
<protein>
    <submittedName>
        <fullName evidence="1">PaaR repeat-containing protein</fullName>
    </submittedName>
</protein>
<name>A0A848J1J0_9BACT</name>
<keyword evidence="2" id="KW-1185">Reference proteome</keyword>
<dbReference type="CDD" id="cd14739">
    <property type="entry name" value="PAAR_3"/>
    <property type="match status" value="1"/>
</dbReference>
<proteinExistence type="predicted"/>
<dbReference type="Proteomes" id="UP000559010">
    <property type="component" value="Unassembled WGS sequence"/>
</dbReference>
<dbReference type="InterPro" id="IPR008727">
    <property type="entry name" value="PAAR_motif"/>
</dbReference>
<accession>A0A848J1J0</accession>
<evidence type="ECO:0000313" key="2">
    <source>
        <dbReference type="Proteomes" id="UP000559010"/>
    </source>
</evidence>
<organism evidence="1 2">
    <name type="scientific">Marinigracilibium pacificum</name>
    <dbReference type="NCBI Taxonomy" id="2729599"/>
    <lineage>
        <taxon>Bacteria</taxon>
        <taxon>Pseudomonadati</taxon>
        <taxon>Bacteroidota</taxon>
        <taxon>Cytophagia</taxon>
        <taxon>Cytophagales</taxon>
        <taxon>Flammeovirgaceae</taxon>
        <taxon>Marinigracilibium</taxon>
    </lineage>
</organism>
<dbReference type="EMBL" id="JABBNU010000009">
    <property type="protein sequence ID" value="NMM49676.1"/>
    <property type="molecule type" value="Genomic_DNA"/>
</dbReference>
<dbReference type="AlphaFoldDB" id="A0A848J1J0"/>
<comment type="caution">
    <text evidence="1">The sequence shown here is derived from an EMBL/GenBank/DDBJ whole genome shotgun (WGS) entry which is preliminary data.</text>
</comment>
<evidence type="ECO:0000313" key="1">
    <source>
        <dbReference type="EMBL" id="NMM49676.1"/>
    </source>
</evidence>
<reference evidence="1 2" key="1">
    <citation type="submission" date="2020-04" db="EMBL/GenBank/DDBJ databases">
        <title>Flammeovirgaceae bacterium KN852 isolated from deep sea.</title>
        <authorList>
            <person name="Zhang D.-C."/>
        </authorList>
    </citation>
    <scope>NUCLEOTIDE SEQUENCE [LARGE SCALE GENOMIC DNA]</scope>
    <source>
        <strain evidence="1 2">KN852</strain>
    </source>
</reference>
<dbReference type="Pfam" id="PF05488">
    <property type="entry name" value="PAAR_motif"/>
    <property type="match status" value="1"/>
</dbReference>
<sequence>MPAAAKVTDTTTHGGTIIGPGEPTVLIGGMPAVVAGDMHVCVIPPPTAGPHPPSPFSSGSTSVLIGGKPAIRTTDTCGCGAMSAVGEPTVLIG</sequence>
<dbReference type="Gene3D" id="2.60.200.60">
    <property type="match status" value="1"/>
</dbReference>